<dbReference type="InterPro" id="IPR027417">
    <property type="entry name" value="P-loop_NTPase"/>
</dbReference>
<organism evidence="12 13">
    <name type="scientific">Dactylonectria estremocensis</name>
    <dbReference type="NCBI Taxonomy" id="1079267"/>
    <lineage>
        <taxon>Eukaryota</taxon>
        <taxon>Fungi</taxon>
        <taxon>Dikarya</taxon>
        <taxon>Ascomycota</taxon>
        <taxon>Pezizomycotina</taxon>
        <taxon>Sordariomycetes</taxon>
        <taxon>Hypocreomycetidae</taxon>
        <taxon>Hypocreales</taxon>
        <taxon>Nectriaceae</taxon>
        <taxon>Dactylonectria</taxon>
    </lineage>
</organism>
<dbReference type="SMART" id="SM00382">
    <property type="entry name" value="AAA"/>
    <property type="match status" value="2"/>
</dbReference>
<evidence type="ECO:0000256" key="6">
    <source>
        <dbReference type="ARBA" id="ARBA00022840"/>
    </source>
</evidence>
<gene>
    <name evidence="12" type="ORF">B0J13DRAFT_499138</name>
</gene>
<dbReference type="InterPro" id="IPR011527">
    <property type="entry name" value="ABC1_TM_dom"/>
</dbReference>
<evidence type="ECO:0000259" key="10">
    <source>
        <dbReference type="PROSITE" id="PS50893"/>
    </source>
</evidence>
<dbReference type="SUPFAM" id="SSF52540">
    <property type="entry name" value="P-loop containing nucleoside triphosphate hydrolases"/>
    <property type="match status" value="2"/>
</dbReference>
<reference evidence="12" key="1">
    <citation type="journal article" date="2021" name="Nat. Commun.">
        <title>Genetic determinants of endophytism in the Arabidopsis root mycobiome.</title>
        <authorList>
            <person name="Mesny F."/>
            <person name="Miyauchi S."/>
            <person name="Thiergart T."/>
            <person name="Pickel B."/>
            <person name="Atanasova L."/>
            <person name="Karlsson M."/>
            <person name="Huettel B."/>
            <person name="Barry K.W."/>
            <person name="Haridas S."/>
            <person name="Chen C."/>
            <person name="Bauer D."/>
            <person name="Andreopoulos W."/>
            <person name="Pangilinan J."/>
            <person name="LaButti K."/>
            <person name="Riley R."/>
            <person name="Lipzen A."/>
            <person name="Clum A."/>
            <person name="Drula E."/>
            <person name="Henrissat B."/>
            <person name="Kohler A."/>
            <person name="Grigoriev I.V."/>
            <person name="Martin F.M."/>
            <person name="Hacquard S."/>
        </authorList>
    </citation>
    <scope>NUCLEOTIDE SEQUENCE</scope>
    <source>
        <strain evidence="12">MPI-CAGE-AT-0021</strain>
    </source>
</reference>
<evidence type="ECO:0000259" key="11">
    <source>
        <dbReference type="PROSITE" id="PS50929"/>
    </source>
</evidence>
<accession>A0A9P9F361</accession>
<evidence type="ECO:0000256" key="3">
    <source>
        <dbReference type="ARBA" id="ARBA00022475"/>
    </source>
</evidence>
<dbReference type="GO" id="GO:0140359">
    <property type="term" value="F:ABC-type transporter activity"/>
    <property type="evidence" value="ECO:0007669"/>
    <property type="project" value="InterPro"/>
</dbReference>
<evidence type="ECO:0000256" key="7">
    <source>
        <dbReference type="ARBA" id="ARBA00022989"/>
    </source>
</evidence>
<keyword evidence="8 9" id="KW-0472">Membrane</keyword>
<evidence type="ECO:0000256" key="4">
    <source>
        <dbReference type="ARBA" id="ARBA00022692"/>
    </source>
</evidence>
<feature type="transmembrane region" description="Helical" evidence="9">
    <location>
        <begin position="110"/>
        <end position="128"/>
    </location>
</feature>
<feature type="transmembrane region" description="Helical" evidence="9">
    <location>
        <begin position="12"/>
        <end position="34"/>
    </location>
</feature>
<keyword evidence="3" id="KW-1003">Cell membrane</keyword>
<dbReference type="Pfam" id="PF00005">
    <property type="entry name" value="ABC_tran"/>
    <property type="match status" value="2"/>
</dbReference>
<dbReference type="PANTHER" id="PTHR24223:SF345">
    <property type="entry name" value="ABC MULTIDRUG TRANSPORTER (EUROFUNG)"/>
    <property type="match status" value="1"/>
</dbReference>
<proteinExistence type="predicted"/>
<feature type="transmembrane region" description="Helical" evidence="9">
    <location>
        <begin position="78"/>
        <end position="98"/>
    </location>
</feature>
<dbReference type="EMBL" id="JAGMUU010000006">
    <property type="protein sequence ID" value="KAH7150232.1"/>
    <property type="molecule type" value="Genomic_DNA"/>
</dbReference>
<dbReference type="InterPro" id="IPR003439">
    <property type="entry name" value="ABC_transporter-like_ATP-bd"/>
</dbReference>
<dbReference type="Gene3D" id="3.40.50.300">
    <property type="entry name" value="P-loop containing nucleotide triphosphate hydrolases"/>
    <property type="match status" value="2"/>
</dbReference>
<feature type="transmembrane region" description="Helical" evidence="9">
    <location>
        <begin position="46"/>
        <end position="71"/>
    </location>
</feature>
<dbReference type="InterPro" id="IPR003593">
    <property type="entry name" value="AAA+_ATPase"/>
</dbReference>
<dbReference type="CDD" id="cd18580">
    <property type="entry name" value="ABC_6TM_ABCC_D2"/>
    <property type="match status" value="1"/>
</dbReference>
<feature type="transmembrane region" description="Helical" evidence="9">
    <location>
        <begin position="1076"/>
        <end position="1096"/>
    </location>
</feature>
<dbReference type="Proteomes" id="UP000717696">
    <property type="component" value="Unassembled WGS sequence"/>
</dbReference>
<dbReference type="Gene3D" id="1.20.1560.10">
    <property type="entry name" value="ABC transporter type 1, transmembrane domain"/>
    <property type="match status" value="2"/>
</dbReference>
<keyword evidence="2" id="KW-0813">Transport</keyword>
<feature type="domain" description="ABC transporter" evidence="10">
    <location>
        <begin position="1171"/>
        <end position="1436"/>
    </location>
</feature>
<evidence type="ECO:0000256" key="1">
    <source>
        <dbReference type="ARBA" id="ARBA00004651"/>
    </source>
</evidence>
<name>A0A9P9F361_9HYPO</name>
<dbReference type="GO" id="GO:0016887">
    <property type="term" value="F:ATP hydrolysis activity"/>
    <property type="evidence" value="ECO:0007669"/>
    <property type="project" value="InterPro"/>
</dbReference>
<dbReference type="SUPFAM" id="SSF90123">
    <property type="entry name" value="ABC transporter transmembrane region"/>
    <property type="match status" value="2"/>
</dbReference>
<dbReference type="OrthoDB" id="4139357at2759"/>
<protein>
    <submittedName>
        <fullName evidence="12">Multidrug resistance-associated protein</fullName>
    </submittedName>
</protein>
<dbReference type="FunFam" id="1.20.1560.10:FF:000066">
    <property type="entry name" value="ABC multidrug transporter (Eurofung)"/>
    <property type="match status" value="1"/>
</dbReference>
<dbReference type="InterPro" id="IPR036640">
    <property type="entry name" value="ABC1_TM_sf"/>
</dbReference>
<feature type="domain" description="ABC transporter" evidence="10">
    <location>
        <begin position="577"/>
        <end position="805"/>
    </location>
</feature>
<dbReference type="InterPro" id="IPR044746">
    <property type="entry name" value="ABCC_6TM_D1"/>
</dbReference>
<feature type="domain" description="ABC transmembrane type-1" evidence="11">
    <location>
        <begin position="269"/>
        <end position="537"/>
    </location>
</feature>
<keyword evidence="5" id="KW-0547">Nucleotide-binding</keyword>
<keyword evidence="7 9" id="KW-1133">Transmembrane helix</keyword>
<feature type="domain" description="ABC transmembrane type-1" evidence="11">
    <location>
        <begin position="860"/>
        <end position="1133"/>
    </location>
</feature>
<evidence type="ECO:0000256" key="9">
    <source>
        <dbReference type="SAM" id="Phobius"/>
    </source>
</evidence>
<dbReference type="CDD" id="cd18579">
    <property type="entry name" value="ABC_6TM_ABCC_D1"/>
    <property type="match status" value="1"/>
</dbReference>
<dbReference type="Pfam" id="PF00664">
    <property type="entry name" value="ABC_membrane"/>
    <property type="match status" value="2"/>
</dbReference>
<sequence length="1436" mass="158295">MIDSITCQGSFGPSALSIAASALFLSIVPLRIWSYRRATVKVTQNWLGTAKLCFALALPLISFGQLVALLSTEDADKICIWCTSLSIVGSVALAWLSVLDHRLAVRPSDLSVLYLLAGVIGDLIWLMYPMSTECQLRDLAAKRFVMVDSVTRTVLLILECQEKPAIPSIKKKDLHPEETSGVLSTTFFWWMNSILALGNSRILSVDDTPHLDTRINPRLARNELLIRWQQREKPDSQLSLLKVLFRQLRTPFLSVVCPRMFLAIFRCSQPIIIHETIQLISESRDNTVSPYGGFWILLAAITVYLGLPISASLYQHRLNRLQVMMRGSLTALIYSKALTMSSEATDAGKVITLMSTDIAGIMNAGAMFHETWGQFLELTIGLVILASQVRWVWPLPLVLIFFSSRVSRYVAKNIRSRQRDWNMATQERMSALSALLGSMKSLKLLGATEHVFEYIRGLRQSEIHKSKNVGWMNLAYNASANALGIFTPVITMALFAIGATARGSALDVATAFTTIAALTVVTHPANMIMTIVPRAVASLASLERIQEFLLSAQHQDRRELITNSTASQEIGATPVAVQLIDVTVKHTKTPALILQNISIELPQTSITICCGPIGSGKSMLAKLLLGEVPPTDGKLMVEPGRTAFCDQKAWLPTGTVKGIICAFSDNIDERRYMDAIDACCLRMEIEAFPEKHLTYIGNRGINLSGGQQQRVALARVLYSRCTTVILDDPVTALDGTTETMVVDNLLGPNGWFRNSRTTVFFITNSAQYFHVADKILLLKGGQVKAQGSPADMQADFNEISKFSFNQAASAKVHDQAQVAHQHATPRVNLDAEEDLHRQTGDLALYGYYIRAAGILNTVCLVLCTALYSIFITIPHYWIKWWTEDSADRSTYYMIGYVIFASIAWATTCAQMGSTYLLLGPRSGDKLHQSLLTTIFRAPLSFFLTTDTGVTLNRFGQDISLVDKELPQAFSTLCVQIFKMAVQILLLLKVQRRLLVPLSISTIAIYLVQKYYLRTSRQLRVLDLESQSALYSRFLQTVEGLITIRSFKWQSATEKETMETLELSLRPLYTLLCLQRWLSLVLGLIVGTIAVGLIAIAVARVDSTTGGDIGVALNVILVANSTLVRLVESWTSMEISLGAIARLKSTESCTPQEDQPWEKDIPDPAWPTNGEIKIRGLTAGYSLEKPVLCSVDLDIPRGQKLAICGRTGRHTNITLGSGKSTFILALLRLIESSGTIEVDGENISHMPRSIVRNRCFITVPQDPFTIPEATLRFNLGASTSASDGALEDALNKVGIWSHLSSGSGHDQRSPLSQRLSKLPALSVGQSQLLSIARAIIQKNSLTSNRFTDDPSNLPKPILILDEATSSLDTVTESVIHDVLDKEFVKEGHTVIIVAHRLSALTGRMRSDGDAVALLQDGSLTALTRLEDLMKEGESSRE</sequence>
<dbReference type="InterPro" id="IPR044726">
    <property type="entry name" value="ABCC_6TM_D2"/>
</dbReference>
<keyword evidence="4 9" id="KW-0812">Transmembrane</keyword>
<dbReference type="PANTHER" id="PTHR24223">
    <property type="entry name" value="ATP-BINDING CASSETTE SUB-FAMILY C"/>
    <property type="match status" value="1"/>
</dbReference>
<feature type="transmembrane region" description="Helical" evidence="9">
    <location>
        <begin position="503"/>
        <end position="521"/>
    </location>
</feature>
<dbReference type="PROSITE" id="PS50893">
    <property type="entry name" value="ABC_TRANSPORTER_2"/>
    <property type="match status" value="2"/>
</dbReference>
<keyword evidence="6" id="KW-0067">ATP-binding</keyword>
<feature type="transmembrane region" description="Helical" evidence="9">
    <location>
        <begin position="474"/>
        <end position="497"/>
    </location>
</feature>
<evidence type="ECO:0000256" key="8">
    <source>
        <dbReference type="ARBA" id="ARBA00023136"/>
    </source>
</evidence>
<dbReference type="InterPro" id="IPR017871">
    <property type="entry name" value="ABC_transporter-like_CS"/>
</dbReference>
<comment type="subcellular location">
    <subcellularLocation>
        <location evidence="1">Cell membrane</location>
        <topology evidence="1">Multi-pass membrane protein</topology>
    </subcellularLocation>
</comment>
<dbReference type="GO" id="GO:0005886">
    <property type="term" value="C:plasma membrane"/>
    <property type="evidence" value="ECO:0007669"/>
    <property type="project" value="UniProtKB-SubCell"/>
</dbReference>
<feature type="transmembrane region" description="Helical" evidence="9">
    <location>
        <begin position="847"/>
        <end position="873"/>
    </location>
</feature>
<evidence type="ECO:0000256" key="2">
    <source>
        <dbReference type="ARBA" id="ARBA00022448"/>
    </source>
</evidence>
<evidence type="ECO:0000313" key="13">
    <source>
        <dbReference type="Proteomes" id="UP000717696"/>
    </source>
</evidence>
<comment type="caution">
    <text evidence="12">The sequence shown here is derived from an EMBL/GenBank/DDBJ whole genome shotgun (WGS) entry which is preliminary data.</text>
</comment>
<feature type="transmembrane region" description="Helical" evidence="9">
    <location>
        <begin position="293"/>
        <end position="314"/>
    </location>
</feature>
<dbReference type="PROSITE" id="PS00211">
    <property type="entry name" value="ABC_TRANSPORTER_1"/>
    <property type="match status" value="2"/>
</dbReference>
<dbReference type="InterPro" id="IPR050173">
    <property type="entry name" value="ABC_transporter_C-like"/>
</dbReference>
<dbReference type="GO" id="GO:0005524">
    <property type="term" value="F:ATP binding"/>
    <property type="evidence" value="ECO:0007669"/>
    <property type="project" value="UniProtKB-KW"/>
</dbReference>
<feature type="transmembrane region" description="Helical" evidence="9">
    <location>
        <begin position="893"/>
        <end position="918"/>
    </location>
</feature>
<dbReference type="PROSITE" id="PS50929">
    <property type="entry name" value="ABC_TM1F"/>
    <property type="match status" value="2"/>
</dbReference>
<evidence type="ECO:0000256" key="5">
    <source>
        <dbReference type="ARBA" id="ARBA00022741"/>
    </source>
</evidence>
<keyword evidence="13" id="KW-1185">Reference proteome</keyword>
<evidence type="ECO:0000313" key="12">
    <source>
        <dbReference type="EMBL" id="KAH7150232.1"/>
    </source>
</evidence>